<keyword evidence="1" id="KW-1133">Transmembrane helix</keyword>
<sequence>MLNCVHLIALSLVSYLILFFSEISFVRPIYSNK</sequence>
<protein>
    <submittedName>
        <fullName evidence="3">Uncharacterized protein</fullName>
    </submittedName>
</protein>
<name>A0A0M3IFD6_ASCLU</name>
<organism evidence="2 3">
    <name type="scientific">Ascaris lumbricoides</name>
    <name type="common">Giant roundworm</name>
    <dbReference type="NCBI Taxonomy" id="6252"/>
    <lineage>
        <taxon>Eukaryota</taxon>
        <taxon>Metazoa</taxon>
        <taxon>Ecdysozoa</taxon>
        <taxon>Nematoda</taxon>
        <taxon>Chromadorea</taxon>
        <taxon>Rhabditida</taxon>
        <taxon>Spirurina</taxon>
        <taxon>Ascaridomorpha</taxon>
        <taxon>Ascaridoidea</taxon>
        <taxon>Ascarididae</taxon>
        <taxon>Ascaris</taxon>
    </lineage>
</organism>
<dbReference type="Proteomes" id="UP000036681">
    <property type="component" value="Unplaced"/>
</dbReference>
<keyword evidence="1" id="KW-0472">Membrane</keyword>
<keyword evidence="1" id="KW-0812">Transmembrane</keyword>
<evidence type="ECO:0000256" key="1">
    <source>
        <dbReference type="SAM" id="Phobius"/>
    </source>
</evidence>
<dbReference type="WBParaSite" id="ALUE_0001691701-mRNA-1">
    <property type="protein sequence ID" value="ALUE_0001691701-mRNA-1"/>
    <property type="gene ID" value="ALUE_0001691701"/>
</dbReference>
<dbReference type="AlphaFoldDB" id="A0A0M3IFD6"/>
<keyword evidence="2" id="KW-1185">Reference proteome</keyword>
<feature type="transmembrane region" description="Helical" evidence="1">
    <location>
        <begin position="6"/>
        <end position="26"/>
    </location>
</feature>
<evidence type="ECO:0000313" key="2">
    <source>
        <dbReference type="Proteomes" id="UP000036681"/>
    </source>
</evidence>
<accession>A0A0M3IFD6</accession>
<evidence type="ECO:0000313" key="3">
    <source>
        <dbReference type="WBParaSite" id="ALUE_0001691701-mRNA-1"/>
    </source>
</evidence>
<proteinExistence type="predicted"/>
<reference evidence="3" key="1">
    <citation type="submission" date="2017-02" db="UniProtKB">
        <authorList>
            <consortium name="WormBaseParasite"/>
        </authorList>
    </citation>
    <scope>IDENTIFICATION</scope>
</reference>